<evidence type="ECO:0000313" key="3">
    <source>
        <dbReference type="Proteomes" id="UP000254573"/>
    </source>
</evidence>
<reference evidence="2 3" key="1">
    <citation type="submission" date="2018-06" db="EMBL/GenBank/DDBJ databases">
        <authorList>
            <consortium name="Pathogen Informatics"/>
            <person name="Doyle S."/>
        </authorList>
    </citation>
    <scope>NUCLEOTIDE SEQUENCE [LARGE SCALE GENOMIC DNA]</scope>
    <source>
        <strain evidence="2 3">NCTC13160</strain>
    </source>
</reference>
<dbReference type="RefSeq" id="WP_058371710.1">
    <property type="nucleotide sequence ID" value="NZ_CP009553.3"/>
</dbReference>
<dbReference type="STRING" id="93220.A6P55_13035"/>
<feature type="transmembrane region" description="Helical" evidence="1">
    <location>
        <begin position="42"/>
        <end position="61"/>
    </location>
</feature>
<keyword evidence="1" id="KW-1133">Transmembrane helix</keyword>
<name>A0A378YQ53_9BURK</name>
<dbReference type="OrthoDB" id="10002721at2"/>
<organism evidence="2 3">
    <name type="scientific">Pandoraea pnomenusa</name>
    <dbReference type="NCBI Taxonomy" id="93220"/>
    <lineage>
        <taxon>Bacteria</taxon>
        <taxon>Pseudomonadati</taxon>
        <taxon>Pseudomonadota</taxon>
        <taxon>Betaproteobacteria</taxon>
        <taxon>Burkholderiales</taxon>
        <taxon>Burkholderiaceae</taxon>
        <taxon>Pandoraea</taxon>
    </lineage>
</organism>
<gene>
    <name evidence="2" type="ORF">NCTC13160_03142</name>
</gene>
<keyword evidence="1" id="KW-0472">Membrane</keyword>
<evidence type="ECO:0000313" key="2">
    <source>
        <dbReference type="EMBL" id="SUA79286.1"/>
    </source>
</evidence>
<proteinExistence type="predicted"/>
<keyword evidence="1" id="KW-0812">Transmembrane</keyword>
<dbReference type="EMBL" id="UGSG01000001">
    <property type="protein sequence ID" value="SUA79286.1"/>
    <property type="molecule type" value="Genomic_DNA"/>
</dbReference>
<protein>
    <submittedName>
        <fullName evidence="2">Uncharacterized protein</fullName>
    </submittedName>
</protein>
<dbReference type="Proteomes" id="UP000254573">
    <property type="component" value="Unassembled WGS sequence"/>
</dbReference>
<dbReference type="KEGG" id="ppnm:LV28_15945"/>
<evidence type="ECO:0000256" key="1">
    <source>
        <dbReference type="SAM" id="Phobius"/>
    </source>
</evidence>
<dbReference type="AlphaFoldDB" id="A0A378YQ53"/>
<accession>A0A378YQ53</accession>
<sequence length="197" mass="21117">MTHRFRCATAGIAKVARDVWRLTRWHRAAAPLDLRARTTRHLGPSCAATAIALTGLAWIVWHDAQRVRATQAEAVVLAREVANAQRRCDGAHGTGAPTPAVPSAHVGADTARALALLDRLGPALSPDIALRRIEVTADAGTARLGFEARDVDGMIAFATRLEPTFDIQWHHSARKAASDAPVVEASMTLTLRAQVTS</sequence>